<evidence type="ECO:0000313" key="2">
    <source>
        <dbReference type="EMBL" id="CAH9129432.1"/>
    </source>
</evidence>
<feature type="region of interest" description="Disordered" evidence="1">
    <location>
        <begin position="15"/>
        <end position="41"/>
    </location>
</feature>
<proteinExistence type="predicted"/>
<accession>A0AAV0F1N9</accession>
<sequence>MVAEKEGMPSVLTMMGCCSASPLSTSHPPDPSQRRPSPPSDAIILTSLSMITTYIRHRSKSLFPPEFRPQISDALAKTTRPESRSWILELSPYPHFPPGGFGYMLLGRYQNQRL</sequence>
<name>A0AAV0F1N9_9ASTE</name>
<organism evidence="2 3">
    <name type="scientific">Cuscuta epithymum</name>
    <dbReference type="NCBI Taxonomy" id="186058"/>
    <lineage>
        <taxon>Eukaryota</taxon>
        <taxon>Viridiplantae</taxon>
        <taxon>Streptophyta</taxon>
        <taxon>Embryophyta</taxon>
        <taxon>Tracheophyta</taxon>
        <taxon>Spermatophyta</taxon>
        <taxon>Magnoliopsida</taxon>
        <taxon>eudicotyledons</taxon>
        <taxon>Gunneridae</taxon>
        <taxon>Pentapetalae</taxon>
        <taxon>asterids</taxon>
        <taxon>lamiids</taxon>
        <taxon>Solanales</taxon>
        <taxon>Convolvulaceae</taxon>
        <taxon>Cuscuteae</taxon>
        <taxon>Cuscuta</taxon>
        <taxon>Cuscuta subgen. Cuscuta</taxon>
    </lineage>
</organism>
<gene>
    <name evidence="2" type="ORF">CEPIT_LOCUS29852</name>
</gene>
<reference evidence="2" key="1">
    <citation type="submission" date="2022-07" db="EMBL/GenBank/DDBJ databases">
        <authorList>
            <person name="Macas J."/>
            <person name="Novak P."/>
            <person name="Neumann P."/>
        </authorList>
    </citation>
    <scope>NUCLEOTIDE SEQUENCE</scope>
</reference>
<dbReference type="Proteomes" id="UP001152523">
    <property type="component" value="Unassembled WGS sequence"/>
</dbReference>
<feature type="compositionally biased region" description="Pro residues" evidence="1">
    <location>
        <begin position="28"/>
        <end position="39"/>
    </location>
</feature>
<protein>
    <submittedName>
        <fullName evidence="2">Uncharacterized protein</fullName>
    </submittedName>
</protein>
<evidence type="ECO:0000313" key="3">
    <source>
        <dbReference type="Proteomes" id="UP001152523"/>
    </source>
</evidence>
<dbReference type="PROSITE" id="PS51257">
    <property type="entry name" value="PROKAR_LIPOPROTEIN"/>
    <property type="match status" value="1"/>
</dbReference>
<keyword evidence="3" id="KW-1185">Reference proteome</keyword>
<comment type="caution">
    <text evidence="2">The sequence shown here is derived from an EMBL/GenBank/DDBJ whole genome shotgun (WGS) entry which is preliminary data.</text>
</comment>
<evidence type="ECO:0000256" key="1">
    <source>
        <dbReference type="SAM" id="MobiDB-lite"/>
    </source>
</evidence>
<dbReference type="EMBL" id="CAMAPF010000955">
    <property type="protein sequence ID" value="CAH9129432.1"/>
    <property type="molecule type" value="Genomic_DNA"/>
</dbReference>
<dbReference type="AlphaFoldDB" id="A0AAV0F1N9"/>